<evidence type="ECO:0000313" key="9">
    <source>
        <dbReference type="Proteomes" id="UP000535406"/>
    </source>
</evidence>
<gene>
    <name evidence="8" type="ORF">HNQ66_003437</name>
</gene>
<dbReference type="Gene3D" id="1.10.443.10">
    <property type="entry name" value="Intergrase catalytic core"/>
    <property type="match status" value="1"/>
</dbReference>
<dbReference type="InterPro" id="IPR046668">
    <property type="entry name" value="DUF6538"/>
</dbReference>
<evidence type="ECO:0000313" key="8">
    <source>
        <dbReference type="EMBL" id="MBB5044024.1"/>
    </source>
</evidence>
<keyword evidence="2" id="KW-0229">DNA integration</keyword>
<protein>
    <submittedName>
        <fullName evidence="8">Integrase</fullName>
    </submittedName>
</protein>
<evidence type="ECO:0000256" key="1">
    <source>
        <dbReference type="ARBA" id="ARBA00008857"/>
    </source>
</evidence>
<dbReference type="InterPro" id="IPR013762">
    <property type="entry name" value="Integrase-like_cat_sf"/>
</dbReference>
<dbReference type="PANTHER" id="PTHR30349:SF41">
    <property type="entry name" value="INTEGRASE_RECOMBINASE PROTEIN MJ0367-RELATED"/>
    <property type="match status" value="1"/>
</dbReference>
<name>A0A7W7YXH8_9HYPH</name>
<evidence type="ECO:0000259" key="6">
    <source>
        <dbReference type="PROSITE" id="PS51898"/>
    </source>
</evidence>
<dbReference type="AlphaFoldDB" id="A0A7W7YXH8"/>
<dbReference type="Proteomes" id="UP000535406">
    <property type="component" value="Unassembled WGS sequence"/>
</dbReference>
<dbReference type="SUPFAM" id="SSF56349">
    <property type="entry name" value="DNA breaking-rejoining enzymes"/>
    <property type="match status" value="1"/>
</dbReference>
<evidence type="ECO:0000256" key="4">
    <source>
        <dbReference type="ARBA" id="ARBA00023172"/>
    </source>
</evidence>
<feature type="domain" description="Tyr recombinase" evidence="6">
    <location>
        <begin position="335"/>
        <end position="534"/>
    </location>
</feature>
<dbReference type="PROSITE" id="PS51900">
    <property type="entry name" value="CB"/>
    <property type="match status" value="1"/>
</dbReference>
<proteinExistence type="inferred from homology"/>
<dbReference type="PROSITE" id="PS51898">
    <property type="entry name" value="TYR_RECOMBINASE"/>
    <property type="match status" value="1"/>
</dbReference>
<dbReference type="Pfam" id="PF00589">
    <property type="entry name" value="Phage_integrase"/>
    <property type="match status" value="1"/>
</dbReference>
<dbReference type="InterPro" id="IPR044068">
    <property type="entry name" value="CB"/>
</dbReference>
<dbReference type="CDD" id="cd01184">
    <property type="entry name" value="INT_C_like_1"/>
    <property type="match status" value="1"/>
</dbReference>
<evidence type="ECO:0000256" key="5">
    <source>
        <dbReference type="PROSITE-ProRule" id="PRU01248"/>
    </source>
</evidence>
<evidence type="ECO:0000256" key="3">
    <source>
        <dbReference type="ARBA" id="ARBA00023125"/>
    </source>
</evidence>
<keyword evidence="4" id="KW-0233">DNA recombination</keyword>
<keyword evidence="9" id="KW-1185">Reference proteome</keyword>
<dbReference type="Pfam" id="PF20172">
    <property type="entry name" value="DUF6538"/>
    <property type="match status" value="1"/>
</dbReference>
<dbReference type="GO" id="GO:0003677">
    <property type="term" value="F:DNA binding"/>
    <property type="evidence" value="ECO:0007669"/>
    <property type="project" value="UniProtKB-UniRule"/>
</dbReference>
<reference evidence="8 9" key="1">
    <citation type="submission" date="2020-08" db="EMBL/GenBank/DDBJ databases">
        <title>Genomic Encyclopedia of Type Strains, Phase IV (KMG-IV): sequencing the most valuable type-strain genomes for metagenomic binning, comparative biology and taxonomic classification.</title>
        <authorList>
            <person name="Goeker M."/>
        </authorList>
    </citation>
    <scope>NUCLEOTIDE SEQUENCE [LARGE SCALE GENOMIC DNA]</scope>
    <source>
        <strain evidence="8 9">DSM 21319</strain>
    </source>
</reference>
<dbReference type="InterPro" id="IPR050090">
    <property type="entry name" value="Tyrosine_recombinase_XerCD"/>
</dbReference>
<evidence type="ECO:0000256" key="2">
    <source>
        <dbReference type="ARBA" id="ARBA00022908"/>
    </source>
</evidence>
<dbReference type="InterPro" id="IPR002104">
    <property type="entry name" value="Integrase_catalytic"/>
</dbReference>
<dbReference type="RefSeq" id="WP_184145383.1">
    <property type="nucleotide sequence ID" value="NZ_JACHIK010000013.1"/>
</dbReference>
<accession>A0A7W7YXH8</accession>
<sequence>MLIPAYLLRSRNGIFYLRWPLPRQLHPQKLASDIKVSLQTRDPRKALRLSRPLIHIGEQYNNVGIACRMDYQHLRTTLQNHFRELRDQTRKEIDAAGGLSASDRDLYQTSLKIAEQAIETGRPLSFVKSDDELLARFIDRFGLDIAKGADLYDKLERDVKRGYRRFLEDVLAYDAEVADFDLNSPAQHIAPPTQIAPTEKGMPLADTIKAYVDEKRDGKNWAYKTESEKLSHLELLKEILGADTDVKILGAMDAKKVKDTLRSYPKNREKMKETSGRPLSEILGLPDVAKLHTTSVNKYLQSYGDLFNWAKQNGHVDQNIFVGLAIRQNKARNQDSREAFSPDQIQLILAAVLSNKNGLANKEYQKWGPLIGIYTGARLSEIAQLHLKDIREVDGICCFDINDEGDRKSVKTEASRRLIPMHPRLIQLGLLDYVAVKRRLGEQKLFPTFTYDPKNGWGRRLGHYFNTRLLPELGLKNSGLVFHSLRHTVVTQLMQIGVDLAIVQALVGHTRQGVTHQNYFKQGYTLQQLNEAIKKLDYSLPALKPDIAIQD</sequence>
<organism evidence="8 9">
    <name type="scientific">Shinella fusca</name>
    <dbReference type="NCBI Taxonomy" id="544480"/>
    <lineage>
        <taxon>Bacteria</taxon>
        <taxon>Pseudomonadati</taxon>
        <taxon>Pseudomonadota</taxon>
        <taxon>Alphaproteobacteria</taxon>
        <taxon>Hyphomicrobiales</taxon>
        <taxon>Rhizobiaceae</taxon>
        <taxon>Shinella</taxon>
    </lineage>
</organism>
<comment type="similarity">
    <text evidence="1">Belongs to the 'phage' integrase family.</text>
</comment>
<dbReference type="InterPro" id="IPR011010">
    <property type="entry name" value="DNA_brk_join_enz"/>
</dbReference>
<keyword evidence="3 5" id="KW-0238">DNA-binding</keyword>
<dbReference type="GO" id="GO:0015074">
    <property type="term" value="P:DNA integration"/>
    <property type="evidence" value="ECO:0007669"/>
    <property type="project" value="UniProtKB-KW"/>
</dbReference>
<dbReference type="EMBL" id="JACHIK010000013">
    <property type="protein sequence ID" value="MBB5044024.1"/>
    <property type="molecule type" value="Genomic_DNA"/>
</dbReference>
<dbReference type="PANTHER" id="PTHR30349">
    <property type="entry name" value="PHAGE INTEGRASE-RELATED"/>
    <property type="match status" value="1"/>
</dbReference>
<dbReference type="GO" id="GO:0006310">
    <property type="term" value="P:DNA recombination"/>
    <property type="evidence" value="ECO:0007669"/>
    <property type="project" value="UniProtKB-KW"/>
</dbReference>
<comment type="caution">
    <text evidence="8">The sequence shown here is derived from an EMBL/GenBank/DDBJ whole genome shotgun (WGS) entry which is preliminary data.</text>
</comment>
<evidence type="ECO:0000259" key="7">
    <source>
        <dbReference type="PROSITE" id="PS51900"/>
    </source>
</evidence>
<feature type="domain" description="Core-binding (CB)" evidence="7">
    <location>
        <begin position="202"/>
        <end position="311"/>
    </location>
</feature>